<feature type="region of interest" description="Disordered" evidence="1">
    <location>
        <begin position="16"/>
        <end position="41"/>
    </location>
</feature>
<name>A0A292PPH2_9PEZI</name>
<sequence>IIQSGQLFGRDGRRLFHRRRRGEEKQNREDKPQPSGPRPPNCRTIIGLSPPFWVQLNVGHISGEEYEFCFWVASFHVFPLQSLLLASKENSVRIITCRFSFVGNLFMSNRRFRSRDFHSSLPRVV</sequence>
<feature type="non-terminal residue" evidence="2">
    <location>
        <position position="1"/>
    </location>
</feature>
<dbReference type="EMBL" id="LN891082">
    <property type="protein sequence ID" value="CUS09426.1"/>
    <property type="molecule type" value="Genomic_DNA"/>
</dbReference>
<feature type="compositionally biased region" description="Basic and acidic residues" evidence="1">
    <location>
        <begin position="21"/>
        <end position="32"/>
    </location>
</feature>
<gene>
    <name evidence="2" type="ORF">GSTUAT00006458001</name>
</gene>
<accession>A0A292PPH2</accession>
<protein>
    <submittedName>
        <fullName evidence="2">Uncharacterized protein</fullName>
    </submittedName>
</protein>
<organism evidence="2 3">
    <name type="scientific">Tuber aestivum</name>
    <name type="common">summer truffle</name>
    <dbReference type="NCBI Taxonomy" id="59557"/>
    <lineage>
        <taxon>Eukaryota</taxon>
        <taxon>Fungi</taxon>
        <taxon>Dikarya</taxon>
        <taxon>Ascomycota</taxon>
        <taxon>Pezizomycotina</taxon>
        <taxon>Pezizomycetes</taxon>
        <taxon>Pezizales</taxon>
        <taxon>Tuberaceae</taxon>
        <taxon>Tuber</taxon>
    </lineage>
</organism>
<proteinExistence type="predicted"/>
<evidence type="ECO:0000313" key="3">
    <source>
        <dbReference type="Proteomes" id="UP001412239"/>
    </source>
</evidence>
<dbReference type="Proteomes" id="UP001412239">
    <property type="component" value="Unassembled WGS sequence"/>
</dbReference>
<evidence type="ECO:0000256" key="1">
    <source>
        <dbReference type="SAM" id="MobiDB-lite"/>
    </source>
</evidence>
<keyword evidence="3" id="KW-1185">Reference proteome</keyword>
<dbReference type="AlphaFoldDB" id="A0A292PPH2"/>
<reference evidence="2" key="1">
    <citation type="submission" date="2015-10" db="EMBL/GenBank/DDBJ databases">
        <authorList>
            <person name="Regsiter A."/>
            <person name="william w."/>
        </authorList>
    </citation>
    <scope>NUCLEOTIDE SEQUENCE</scope>
    <source>
        <strain evidence="2">Montdore</strain>
    </source>
</reference>
<evidence type="ECO:0000313" key="2">
    <source>
        <dbReference type="EMBL" id="CUS09426.1"/>
    </source>
</evidence>